<keyword evidence="7" id="KW-0521">NADP</keyword>
<name>A0AAN1XXI0_UNVUL</name>
<sequence length="382" mass="44800">MSVIAGPVDSAWVKQPKVKDAASPQMLAPRLYRTDIEQLNALDVSAFRAEFTALREDFEADHNRAHFKWDDDARNLDYRPVWENFYEFLHRSAFGEFSGCLLYSDVYRRIDDPDVSAIYKCMARDEGRHASFLNWVMREMGRRFDLAALPQIEKLQFLAPQWIFITTYLSEAIGFYRYQNISDHLRARSEYRFHPLFRYFHEWCKDERRHSRFFALMIRTQPQLYRGAWRAFLTKVFTLAVYVTMYLRDQESSIYGTLGIDWEKYDLKVIDETDVAAAGVWGIRIRTKSRWFAARLRAMRENNRANKRGRARAHGIRKPYEVALRYVRFAGNILQLALLAAQPPDRVTPHPRERWLEVAADPADTAVFALNVPPATLPAIAR</sequence>
<evidence type="ECO:0000256" key="12">
    <source>
        <dbReference type="NCBIfam" id="TIGR02029"/>
    </source>
</evidence>
<dbReference type="GO" id="GO:0015995">
    <property type="term" value="P:chlorophyll biosynthetic process"/>
    <property type="evidence" value="ECO:0007669"/>
    <property type="project" value="UniProtKB-UniRule"/>
</dbReference>
<dbReference type="InterPro" id="IPR009078">
    <property type="entry name" value="Ferritin-like_SF"/>
</dbReference>
<evidence type="ECO:0000256" key="9">
    <source>
        <dbReference type="ARBA" id="ARBA00023004"/>
    </source>
</evidence>
<dbReference type="PANTHER" id="PTHR31053">
    <property type="entry name" value="MAGNESIUM-PROTOPORPHYRIN IX MONOMETHYL ESTER [OXIDATIVE] CYCLASE, CHLOROPLASTIC"/>
    <property type="match status" value="1"/>
</dbReference>
<protein>
    <recommendedName>
        <fullName evidence="4 12">Magnesium-protoporphyrin IX monomethyl ester (oxidative) cyclase</fullName>
        <ecNumber evidence="4 12">1.14.13.81</ecNumber>
    </recommendedName>
</protein>
<gene>
    <name evidence="14" type="primary">acsF</name>
    <name evidence="14" type="ORF">WPS_24960</name>
</gene>
<organism evidence="14 15">
    <name type="scientific">Vulcanimicrobium alpinum</name>
    <dbReference type="NCBI Taxonomy" id="3016050"/>
    <lineage>
        <taxon>Bacteria</taxon>
        <taxon>Bacillati</taxon>
        <taxon>Vulcanimicrobiota</taxon>
        <taxon>Vulcanimicrobiia</taxon>
        <taxon>Vulcanimicrobiales</taxon>
        <taxon>Vulcanimicrobiaceae</taxon>
        <taxon>Vulcanimicrobium</taxon>
    </lineage>
</organism>
<comment type="similarity">
    <text evidence="3">Belongs to the AcsF family.</text>
</comment>
<evidence type="ECO:0000256" key="4">
    <source>
        <dbReference type="ARBA" id="ARBA00012092"/>
    </source>
</evidence>
<dbReference type="RefSeq" id="WP_317994830.1">
    <property type="nucleotide sequence ID" value="NZ_AP025523.1"/>
</dbReference>
<dbReference type="GO" id="GO:0015979">
    <property type="term" value="P:photosynthesis"/>
    <property type="evidence" value="ECO:0007669"/>
    <property type="project" value="UniProtKB-KW"/>
</dbReference>
<reference evidence="14 15" key="1">
    <citation type="journal article" date="2022" name="ISME Commun">
        <title>Vulcanimicrobium alpinus gen. nov. sp. nov., the first cultivated representative of the candidate phylum 'Eremiobacterota', is a metabolically versatile aerobic anoxygenic phototroph.</title>
        <authorList>
            <person name="Yabe S."/>
            <person name="Muto K."/>
            <person name="Abe K."/>
            <person name="Yokota A."/>
            <person name="Staudigel H."/>
            <person name="Tebo B.M."/>
        </authorList>
    </citation>
    <scope>NUCLEOTIDE SEQUENCE [LARGE SCALE GENOMIC DNA]</scope>
    <source>
        <strain evidence="14 15">WC8-2</strain>
    </source>
</reference>
<evidence type="ECO:0000313" key="14">
    <source>
        <dbReference type="EMBL" id="BDE07220.1"/>
    </source>
</evidence>
<keyword evidence="6" id="KW-0479">Metal-binding</keyword>
<dbReference type="EMBL" id="AP025523">
    <property type="protein sequence ID" value="BDE07220.1"/>
    <property type="molecule type" value="Genomic_DNA"/>
</dbReference>
<dbReference type="InterPro" id="IPR003251">
    <property type="entry name" value="Rr_diiron-bd_dom"/>
</dbReference>
<evidence type="ECO:0000259" key="13">
    <source>
        <dbReference type="Pfam" id="PF02915"/>
    </source>
</evidence>
<dbReference type="NCBIfam" id="TIGR02029">
    <property type="entry name" value="AcsF"/>
    <property type="match status" value="1"/>
</dbReference>
<feature type="domain" description="Rubrerythrin diiron-binding" evidence="13">
    <location>
        <begin position="87"/>
        <end position="216"/>
    </location>
</feature>
<evidence type="ECO:0000256" key="2">
    <source>
        <dbReference type="ARBA" id="ARBA00005173"/>
    </source>
</evidence>
<dbReference type="Pfam" id="PF02915">
    <property type="entry name" value="Rubrerythrin"/>
    <property type="match status" value="1"/>
</dbReference>
<dbReference type="GO" id="GO:0046872">
    <property type="term" value="F:metal ion binding"/>
    <property type="evidence" value="ECO:0007669"/>
    <property type="project" value="UniProtKB-KW"/>
</dbReference>
<keyword evidence="10" id="KW-0149">Chlorophyll biosynthesis</keyword>
<evidence type="ECO:0000256" key="10">
    <source>
        <dbReference type="ARBA" id="ARBA00023171"/>
    </source>
</evidence>
<comment type="pathway">
    <text evidence="2">Porphyrin-containing compound metabolism; chlorophyll biosynthesis.</text>
</comment>
<evidence type="ECO:0000256" key="11">
    <source>
        <dbReference type="ARBA" id="ARBA00049231"/>
    </source>
</evidence>
<accession>A0AAN1XXI0</accession>
<evidence type="ECO:0000256" key="7">
    <source>
        <dbReference type="ARBA" id="ARBA00022857"/>
    </source>
</evidence>
<dbReference type="InterPro" id="IPR008434">
    <property type="entry name" value="AcsF"/>
</dbReference>
<dbReference type="EC" id="1.14.13.81" evidence="4 12"/>
<dbReference type="PANTHER" id="PTHR31053:SF2">
    <property type="entry name" value="MAGNESIUM-PROTOPORPHYRIN IX MONOMETHYL ESTER [OXIDATIVE] CYCLASE, CHLOROPLASTIC"/>
    <property type="match status" value="1"/>
</dbReference>
<keyword evidence="8" id="KW-0560">Oxidoreductase</keyword>
<comment type="catalytic activity">
    <reaction evidence="11">
        <text>Mg-protoporphyrin IX 13-monomethyl ester + 3 NADPH + 3 O2 + 2 H(+) = 3,8-divinyl protochlorophyllide a + 3 NADP(+) + 5 H2O</text>
        <dbReference type="Rhea" id="RHEA:33235"/>
        <dbReference type="ChEBI" id="CHEBI:15377"/>
        <dbReference type="ChEBI" id="CHEBI:15378"/>
        <dbReference type="ChEBI" id="CHEBI:15379"/>
        <dbReference type="ChEBI" id="CHEBI:57783"/>
        <dbReference type="ChEBI" id="CHEBI:58349"/>
        <dbReference type="ChEBI" id="CHEBI:58632"/>
        <dbReference type="ChEBI" id="CHEBI:60491"/>
        <dbReference type="EC" id="1.14.13.81"/>
    </reaction>
</comment>
<evidence type="ECO:0000256" key="8">
    <source>
        <dbReference type="ARBA" id="ARBA00023002"/>
    </source>
</evidence>
<dbReference type="AlphaFoldDB" id="A0AAN1XXI0"/>
<dbReference type="KEGG" id="vab:WPS_24960"/>
<dbReference type="SUPFAM" id="SSF47240">
    <property type="entry name" value="Ferritin-like"/>
    <property type="match status" value="1"/>
</dbReference>
<evidence type="ECO:0000256" key="6">
    <source>
        <dbReference type="ARBA" id="ARBA00022723"/>
    </source>
</evidence>
<keyword evidence="15" id="KW-1185">Reference proteome</keyword>
<evidence type="ECO:0000256" key="3">
    <source>
        <dbReference type="ARBA" id="ARBA00006550"/>
    </source>
</evidence>
<evidence type="ECO:0000256" key="1">
    <source>
        <dbReference type="ARBA" id="ARBA00001962"/>
    </source>
</evidence>
<dbReference type="GO" id="GO:0048529">
    <property type="term" value="F:magnesium-protoporphyrin IX monomethyl ester (oxidative) cyclase activity"/>
    <property type="evidence" value="ECO:0007669"/>
    <property type="project" value="UniProtKB-UniRule"/>
</dbReference>
<dbReference type="Proteomes" id="UP001317532">
    <property type="component" value="Chromosome"/>
</dbReference>
<keyword evidence="9" id="KW-0408">Iron</keyword>
<proteinExistence type="inferred from homology"/>
<comment type="cofactor">
    <cofactor evidence="1">
        <name>Fe cation</name>
        <dbReference type="ChEBI" id="CHEBI:24875"/>
    </cofactor>
</comment>
<evidence type="ECO:0000313" key="15">
    <source>
        <dbReference type="Proteomes" id="UP001317532"/>
    </source>
</evidence>
<keyword evidence="5" id="KW-0602">Photosynthesis</keyword>
<evidence type="ECO:0000256" key="5">
    <source>
        <dbReference type="ARBA" id="ARBA00022531"/>
    </source>
</evidence>